<dbReference type="PROSITE" id="PS00139">
    <property type="entry name" value="THIOL_PROTEASE_CYS"/>
    <property type="match status" value="1"/>
</dbReference>
<dbReference type="PRINTS" id="PR00705">
    <property type="entry name" value="PAPAIN"/>
</dbReference>
<evidence type="ECO:0000256" key="3">
    <source>
        <dbReference type="SAM" id="SignalP"/>
    </source>
</evidence>
<dbReference type="EMBL" id="CAMXCT030006633">
    <property type="protein sequence ID" value="CAL4804696.1"/>
    <property type="molecule type" value="Genomic_DNA"/>
</dbReference>
<dbReference type="EMBL" id="CAMXCT010006633">
    <property type="protein sequence ID" value="CAI4017384.1"/>
    <property type="molecule type" value="Genomic_DNA"/>
</dbReference>
<accession>A0A9P1GM59</accession>
<dbReference type="EMBL" id="CAMXCT020006633">
    <property type="protein sequence ID" value="CAL1170759.1"/>
    <property type="molecule type" value="Genomic_DNA"/>
</dbReference>
<evidence type="ECO:0000313" key="7">
    <source>
        <dbReference type="EMBL" id="CAL4804696.1"/>
    </source>
</evidence>
<evidence type="ECO:0000259" key="4">
    <source>
        <dbReference type="SMART" id="SM00645"/>
    </source>
</evidence>
<reference evidence="5" key="1">
    <citation type="submission" date="2022-10" db="EMBL/GenBank/DDBJ databases">
        <authorList>
            <person name="Chen Y."/>
            <person name="Dougan E. K."/>
            <person name="Chan C."/>
            <person name="Rhodes N."/>
            <person name="Thang M."/>
        </authorList>
    </citation>
    <scope>NUCLEOTIDE SEQUENCE</scope>
</reference>
<reference evidence="6" key="2">
    <citation type="submission" date="2024-04" db="EMBL/GenBank/DDBJ databases">
        <authorList>
            <person name="Chen Y."/>
            <person name="Shah S."/>
            <person name="Dougan E. K."/>
            <person name="Thang M."/>
            <person name="Chan C."/>
        </authorList>
    </citation>
    <scope>NUCLEOTIDE SEQUENCE [LARGE SCALE GENOMIC DNA]</scope>
</reference>
<dbReference type="AlphaFoldDB" id="A0A9P1GM59"/>
<gene>
    <name evidence="5" type="ORF">C1SCF055_LOCUS42032</name>
</gene>
<organism evidence="5">
    <name type="scientific">Cladocopium goreaui</name>
    <dbReference type="NCBI Taxonomy" id="2562237"/>
    <lineage>
        <taxon>Eukaryota</taxon>
        <taxon>Sar</taxon>
        <taxon>Alveolata</taxon>
        <taxon>Dinophyceae</taxon>
        <taxon>Suessiales</taxon>
        <taxon>Symbiodiniaceae</taxon>
        <taxon>Cladocopium</taxon>
    </lineage>
</organism>
<keyword evidence="3" id="KW-0732">Signal</keyword>
<evidence type="ECO:0000313" key="6">
    <source>
        <dbReference type="EMBL" id="CAL1170759.1"/>
    </source>
</evidence>
<feature type="signal peptide" evidence="3">
    <location>
        <begin position="1"/>
        <end position="17"/>
    </location>
</feature>
<evidence type="ECO:0000313" key="8">
    <source>
        <dbReference type="Proteomes" id="UP001152797"/>
    </source>
</evidence>
<dbReference type="GO" id="GO:0006508">
    <property type="term" value="P:proteolysis"/>
    <property type="evidence" value="ECO:0007669"/>
    <property type="project" value="InterPro"/>
</dbReference>
<dbReference type="CDD" id="cd02248">
    <property type="entry name" value="Peptidase_C1A"/>
    <property type="match status" value="1"/>
</dbReference>
<evidence type="ECO:0000256" key="2">
    <source>
        <dbReference type="ARBA" id="ARBA00023145"/>
    </source>
</evidence>
<name>A0A9P1GM59_9DINO</name>
<keyword evidence="2" id="KW-0865">Zymogen</keyword>
<comment type="similarity">
    <text evidence="1">Belongs to the peptidase C1 family.</text>
</comment>
<evidence type="ECO:0000313" key="5">
    <source>
        <dbReference type="EMBL" id="CAI4017384.1"/>
    </source>
</evidence>
<keyword evidence="8" id="KW-1185">Reference proteome</keyword>
<evidence type="ECO:0000256" key="1">
    <source>
        <dbReference type="ARBA" id="ARBA00008455"/>
    </source>
</evidence>
<sequence length="410" mass="44479">MRPEVVVSLLTIVTVDAIRSLALSTDSRDNGDGRAVNALPANYSAYLHAFDLVERRMKEPEELRREREEAFWKRHRLATVQNAKLQGRWRAAASHLFDATEGEMRAMMGYKPSLSHRHQGLNFLSTHEEALNLSVPQGLVLPEAMDWRQRVTSSNLVRSQGSCGSCWAISSTNALEMHLEIYDPQSVGGHLALEQMILCTPNKRHCGGQGGCTGATAELAFQFVKDKGLSFQDDQPALTAPACEGPPIYGRRVVTSGFVRLPPNKALPLQYALAVKGPVVVSADAAGWETYGGGVYDNCPRNAAVNHAVLAVGYGKSAEGKYWIIRNSWGPEWGEDGHMRLLRVDDSDRDAAEAPGHGGIDYHPQEGVACEGETAPVPVCGMCGILFDSSFPVGVAVTSGHGAMKLRSSK</sequence>
<dbReference type="PROSITE" id="PS00639">
    <property type="entry name" value="THIOL_PROTEASE_HIS"/>
    <property type="match status" value="1"/>
</dbReference>
<dbReference type="InterPro" id="IPR038765">
    <property type="entry name" value="Papain-like_cys_pep_sf"/>
</dbReference>
<comment type="caution">
    <text evidence="5">The sequence shown here is derived from an EMBL/GenBank/DDBJ whole genome shotgun (WGS) entry which is preliminary data.</text>
</comment>
<dbReference type="Pfam" id="PF00112">
    <property type="entry name" value="Peptidase_C1"/>
    <property type="match status" value="1"/>
</dbReference>
<dbReference type="GO" id="GO:0008234">
    <property type="term" value="F:cysteine-type peptidase activity"/>
    <property type="evidence" value="ECO:0007669"/>
    <property type="project" value="InterPro"/>
</dbReference>
<dbReference type="Proteomes" id="UP001152797">
    <property type="component" value="Unassembled WGS sequence"/>
</dbReference>
<dbReference type="InterPro" id="IPR013128">
    <property type="entry name" value="Peptidase_C1A"/>
</dbReference>
<feature type="domain" description="Peptidase C1A papain C-terminal" evidence="4">
    <location>
        <begin position="141"/>
        <end position="368"/>
    </location>
</feature>
<proteinExistence type="inferred from homology"/>
<dbReference type="OrthoDB" id="10253408at2759"/>
<dbReference type="InterPro" id="IPR000169">
    <property type="entry name" value="Pept_cys_AS"/>
</dbReference>
<dbReference type="PANTHER" id="PTHR12411">
    <property type="entry name" value="CYSTEINE PROTEASE FAMILY C1-RELATED"/>
    <property type="match status" value="1"/>
</dbReference>
<dbReference type="InterPro" id="IPR039417">
    <property type="entry name" value="Peptidase_C1A_papain-like"/>
</dbReference>
<dbReference type="Gene3D" id="3.90.70.10">
    <property type="entry name" value="Cysteine proteinases"/>
    <property type="match status" value="1"/>
</dbReference>
<dbReference type="InterPro" id="IPR025660">
    <property type="entry name" value="Pept_his_AS"/>
</dbReference>
<dbReference type="InterPro" id="IPR000668">
    <property type="entry name" value="Peptidase_C1A_C"/>
</dbReference>
<protein>
    <submittedName>
        <fullName evidence="7">Peptidase C1A papain C-terminal domain-containing protein</fullName>
    </submittedName>
</protein>
<feature type="chain" id="PRO_5043273134" evidence="3">
    <location>
        <begin position="18"/>
        <end position="410"/>
    </location>
</feature>
<dbReference type="SUPFAM" id="SSF54001">
    <property type="entry name" value="Cysteine proteinases"/>
    <property type="match status" value="1"/>
</dbReference>
<dbReference type="SMART" id="SM00645">
    <property type="entry name" value="Pept_C1"/>
    <property type="match status" value="1"/>
</dbReference>